<dbReference type="InterPro" id="IPR052709">
    <property type="entry name" value="Transposase-MT_Hybrid"/>
</dbReference>
<feature type="non-terminal residue" evidence="1">
    <location>
        <position position="147"/>
    </location>
</feature>
<keyword evidence="2" id="KW-1185">Reference proteome</keyword>
<feature type="non-terminal residue" evidence="1">
    <location>
        <position position="1"/>
    </location>
</feature>
<gene>
    <name evidence="1" type="ORF">CINCED_3A022900</name>
</gene>
<dbReference type="PANTHER" id="PTHR46060">
    <property type="entry name" value="MARINER MOS1 TRANSPOSASE-LIKE PROTEIN"/>
    <property type="match status" value="1"/>
</dbReference>
<dbReference type="AlphaFoldDB" id="A0A5E4NC38"/>
<dbReference type="EMBL" id="CABPRJ010001717">
    <property type="protein sequence ID" value="VVC39136.1"/>
    <property type="molecule type" value="Genomic_DNA"/>
</dbReference>
<organism evidence="1 2">
    <name type="scientific">Cinara cedri</name>
    <dbReference type="NCBI Taxonomy" id="506608"/>
    <lineage>
        <taxon>Eukaryota</taxon>
        <taxon>Metazoa</taxon>
        <taxon>Ecdysozoa</taxon>
        <taxon>Arthropoda</taxon>
        <taxon>Hexapoda</taxon>
        <taxon>Insecta</taxon>
        <taxon>Pterygota</taxon>
        <taxon>Neoptera</taxon>
        <taxon>Paraneoptera</taxon>
        <taxon>Hemiptera</taxon>
        <taxon>Sternorrhyncha</taxon>
        <taxon>Aphidomorpha</taxon>
        <taxon>Aphidoidea</taxon>
        <taxon>Aphididae</taxon>
        <taxon>Lachninae</taxon>
        <taxon>Cinara</taxon>
    </lineage>
</organism>
<dbReference type="Pfam" id="PF01359">
    <property type="entry name" value="Transposase_1"/>
    <property type="match status" value="1"/>
</dbReference>
<dbReference type="InterPro" id="IPR036397">
    <property type="entry name" value="RNaseH_sf"/>
</dbReference>
<dbReference type="GO" id="GO:0003676">
    <property type="term" value="F:nucleic acid binding"/>
    <property type="evidence" value="ECO:0007669"/>
    <property type="project" value="InterPro"/>
</dbReference>
<evidence type="ECO:0000313" key="2">
    <source>
        <dbReference type="Proteomes" id="UP000325440"/>
    </source>
</evidence>
<sequence length="147" mass="17037">KPKVKTMLIVFFDSQGIIHKEFVLPGITVNAEYYKNVLDRLCKRIARVRPALWKDRSFFSLHDNTPARTAAIVIQFLAKKMVPVLPHFPYSSDLNPPDYFLFPKLKMELKEHHFVTIETIQEAVTQKFKNIPEADFSRAMEKLGDCA</sequence>
<name>A0A5E4NC38_9HEMI</name>
<dbReference type="InterPro" id="IPR001888">
    <property type="entry name" value="Transposase_1"/>
</dbReference>
<dbReference type="Proteomes" id="UP000325440">
    <property type="component" value="Unassembled WGS sequence"/>
</dbReference>
<accession>A0A5E4NC38</accession>
<proteinExistence type="predicted"/>
<dbReference type="PANTHER" id="PTHR46060:SF1">
    <property type="entry name" value="MARINER MOS1 TRANSPOSASE-LIKE PROTEIN"/>
    <property type="match status" value="1"/>
</dbReference>
<evidence type="ECO:0000313" key="1">
    <source>
        <dbReference type="EMBL" id="VVC39136.1"/>
    </source>
</evidence>
<dbReference type="OrthoDB" id="6623853at2759"/>
<reference evidence="1 2" key="1">
    <citation type="submission" date="2019-08" db="EMBL/GenBank/DDBJ databases">
        <authorList>
            <person name="Alioto T."/>
            <person name="Alioto T."/>
            <person name="Gomez Garrido J."/>
        </authorList>
    </citation>
    <scope>NUCLEOTIDE SEQUENCE [LARGE SCALE GENOMIC DNA]</scope>
</reference>
<protein>
    <submittedName>
        <fullName evidence="1">Transposase, type 1</fullName>
    </submittedName>
</protein>
<dbReference type="Gene3D" id="3.30.420.10">
    <property type="entry name" value="Ribonuclease H-like superfamily/Ribonuclease H"/>
    <property type="match status" value="1"/>
</dbReference>